<reference evidence="1 2" key="1">
    <citation type="submission" date="2019-12" db="EMBL/GenBank/DDBJ databases">
        <title>Functional and genomic insights into the Sphingobium yanoikuyae YC-JY1, a bacterium efficiently degrading bisphenol A.</title>
        <authorList>
            <person name="Jia Y."/>
            <person name="Li X."/>
            <person name="Wang J."/>
            <person name="Eltoukhy A."/>
            <person name="Lamraoui I."/>
            <person name="Yan Y."/>
        </authorList>
    </citation>
    <scope>NUCLEOTIDE SEQUENCE [LARGE SCALE GENOMIC DNA]</scope>
    <source>
        <strain evidence="1 2">YC-JY1</strain>
    </source>
</reference>
<sequence>MTRDEGHCAAIETHMFGTSEAPEWLASSVRDCQSRYQGLSLTEEFQSAVNAFAVAPKRKPFELFVIGEGKFGKSTLVNCLLGEELSRVRVLPETRCFLRYVLKDEPDRIARFYVRPKQGVHDWLLRRLGAGRAVPELYQVSEHDVGLAEARDILAEETKRLDSGGYDPAVLEVERDVKRSVRSAFQSEVRVVDTQGLDQLFPDELKKQAAGLSEMSSQKLFIDWMNTTPRGKYLEWQFRRCDSVLWCVSAKRIGSAATAAALRYFSAYSKKIIIALTSVDLVAKKDGDMERLLARAEQLYGGYAVAICPVNGQMAWEALTCKANDELEACGFSKLVATIESICISQGNKVRNLSRYFAIRRTERQYRNSLRVLHRTYEELDARYKLDRRNLERARDDAKQAMTPMLRDLFAEICDGIVERTGQVSLSDDQSDAERKVGFSLAGKSAASTVTHHINDRTIPELIKIGGAIAPYSLPSFDADGQVSGSLLRVDFQPPRTILKEPKLPFSFSLESMWGKAAWLKFREFFGSKKALAERTQLERQRRGELTTEFRKHWNAYHASMAKAVAEEIDRLYDIPLKELDRVLARVEREAGSPLPAAAKKIETALASIAVQPAISNGMIRAIERVRHIRMGAHQDA</sequence>
<name>A0A6P1GMB4_SPHYA</name>
<proteinExistence type="predicted"/>
<dbReference type="AlphaFoldDB" id="A0A6P1GMB4"/>
<evidence type="ECO:0008006" key="3">
    <source>
        <dbReference type="Google" id="ProtNLM"/>
    </source>
</evidence>
<evidence type="ECO:0000313" key="2">
    <source>
        <dbReference type="Proteomes" id="UP000464086"/>
    </source>
</evidence>
<dbReference type="InterPro" id="IPR027417">
    <property type="entry name" value="P-loop_NTPase"/>
</dbReference>
<dbReference type="RefSeq" id="WP_159367802.1">
    <property type="nucleotide sequence ID" value="NZ_CP047218.1"/>
</dbReference>
<dbReference type="EMBL" id="CP047218">
    <property type="protein sequence ID" value="QHD69727.1"/>
    <property type="molecule type" value="Genomic_DNA"/>
</dbReference>
<dbReference type="Proteomes" id="UP000464086">
    <property type="component" value="Chromosome"/>
</dbReference>
<dbReference type="Gene3D" id="3.40.50.300">
    <property type="entry name" value="P-loop containing nucleotide triphosphate hydrolases"/>
    <property type="match status" value="1"/>
</dbReference>
<organism evidence="1 2">
    <name type="scientific">Sphingobium yanoikuyae</name>
    <name type="common">Sphingomonas yanoikuyae</name>
    <dbReference type="NCBI Taxonomy" id="13690"/>
    <lineage>
        <taxon>Bacteria</taxon>
        <taxon>Pseudomonadati</taxon>
        <taxon>Pseudomonadota</taxon>
        <taxon>Alphaproteobacteria</taxon>
        <taxon>Sphingomonadales</taxon>
        <taxon>Sphingomonadaceae</taxon>
        <taxon>Sphingobium</taxon>
    </lineage>
</organism>
<dbReference type="SUPFAM" id="SSF52540">
    <property type="entry name" value="P-loop containing nucleoside triphosphate hydrolases"/>
    <property type="match status" value="1"/>
</dbReference>
<accession>A0A6P1GMB4</accession>
<evidence type="ECO:0000313" key="1">
    <source>
        <dbReference type="EMBL" id="QHD69727.1"/>
    </source>
</evidence>
<protein>
    <recommendedName>
        <fullName evidence="3">Dynamin family protein</fullName>
    </recommendedName>
</protein>
<gene>
    <name evidence="1" type="ORF">GS397_23615</name>
</gene>